<organism evidence="3 4">
    <name type="scientific">Calidithermus terrae</name>
    <dbReference type="NCBI Taxonomy" id="1408545"/>
    <lineage>
        <taxon>Bacteria</taxon>
        <taxon>Thermotogati</taxon>
        <taxon>Deinococcota</taxon>
        <taxon>Deinococci</taxon>
        <taxon>Thermales</taxon>
        <taxon>Thermaceae</taxon>
        <taxon>Calidithermus</taxon>
    </lineage>
</organism>
<dbReference type="Gene3D" id="3.30.70.920">
    <property type="match status" value="1"/>
</dbReference>
<evidence type="ECO:0000256" key="1">
    <source>
        <dbReference type="SAM" id="Coils"/>
    </source>
</evidence>
<gene>
    <name evidence="3" type="ORF">Mterra_02491</name>
</gene>
<dbReference type="EMBL" id="QXDL01000106">
    <property type="protein sequence ID" value="RIH82882.1"/>
    <property type="molecule type" value="Genomic_DNA"/>
</dbReference>
<feature type="coiled-coil region" evidence="1">
    <location>
        <begin position="12"/>
        <end position="39"/>
    </location>
</feature>
<dbReference type="AlphaFoldDB" id="A0A399EKH9"/>
<dbReference type="SUPFAM" id="SSF54909">
    <property type="entry name" value="Dimeric alpha+beta barrel"/>
    <property type="match status" value="1"/>
</dbReference>
<dbReference type="InterPro" id="IPR019887">
    <property type="entry name" value="Tscrpt_reg_AsnC/Lrp_C"/>
</dbReference>
<protein>
    <recommendedName>
        <fullName evidence="2">Transcription regulator AsnC/Lrp ligand binding domain-containing protein</fullName>
    </recommendedName>
</protein>
<dbReference type="Pfam" id="PF01037">
    <property type="entry name" value="AsnC_trans_reg"/>
    <property type="match status" value="1"/>
</dbReference>
<reference evidence="3 4" key="1">
    <citation type="submission" date="2018-08" db="EMBL/GenBank/DDBJ databases">
        <title>Meiothermus terrae DSM 26712 genome sequencing project.</title>
        <authorList>
            <person name="Da Costa M.S."/>
            <person name="Albuquerque L."/>
            <person name="Raposo P."/>
            <person name="Froufe H.J.C."/>
            <person name="Barroso C.S."/>
            <person name="Egas C."/>
        </authorList>
    </citation>
    <scope>NUCLEOTIDE SEQUENCE [LARGE SCALE GENOMIC DNA]</scope>
    <source>
        <strain evidence="3 4">DSM 26712</strain>
    </source>
</reference>
<keyword evidence="4" id="KW-1185">Reference proteome</keyword>
<comment type="caution">
    <text evidence="3">The sequence shown here is derived from an EMBL/GenBank/DDBJ whole genome shotgun (WGS) entry which is preliminary data.</text>
</comment>
<feature type="domain" description="Transcription regulator AsnC/Lrp ligand binding" evidence="2">
    <location>
        <begin position="48"/>
        <end position="106"/>
    </location>
</feature>
<proteinExistence type="predicted"/>
<evidence type="ECO:0000313" key="4">
    <source>
        <dbReference type="Proteomes" id="UP000265715"/>
    </source>
</evidence>
<dbReference type="OrthoDB" id="34479at2"/>
<evidence type="ECO:0000259" key="2">
    <source>
        <dbReference type="Pfam" id="PF01037"/>
    </source>
</evidence>
<evidence type="ECO:0000313" key="3">
    <source>
        <dbReference type="EMBL" id="RIH82882.1"/>
    </source>
</evidence>
<sequence>MWNSMTGVDLALLEHKERISRLREEARLIRELRQLLRARVGAYVFIRAEHPAQVIAQVRRIRGVVKADALQGSSEAIAVVEGASLERLEALIGRIKSLPGVLAAKSKLAA</sequence>
<dbReference type="Proteomes" id="UP000265715">
    <property type="component" value="Unassembled WGS sequence"/>
</dbReference>
<dbReference type="RefSeq" id="WP_147372755.1">
    <property type="nucleotide sequence ID" value="NZ_QXDL01000106.1"/>
</dbReference>
<accession>A0A399EKH9</accession>
<dbReference type="InterPro" id="IPR011008">
    <property type="entry name" value="Dimeric_a/b-barrel"/>
</dbReference>
<keyword evidence="1" id="KW-0175">Coiled coil</keyword>
<name>A0A399EKH9_9DEIN</name>